<accession>A0AB34KY04</accession>
<dbReference type="GO" id="GO:0035556">
    <property type="term" value="P:intracellular signal transduction"/>
    <property type="evidence" value="ECO:0007669"/>
    <property type="project" value="InterPro"/>
</dbReference>
<keyword evidence="8" id="KW-1185">Reference proteome</keyword>
<dbReference type="InterPro" id="IPR001736">
    <property type="entry name" value="PLipase_D/transphosphatidylase"/>
</dbReference>
<dbReference type="GeneID" id="96002548"/>
<evidence type="ECO:0000259" key="6">
    <source>
        <dbReference type="PROSITE" id="PS50035"/>
    </source>
</evidence>
<sequence>MSFLFDKAKQALQDVEKTVRENVGGSEGVLPANVHAHTHNTPECSDRDKHHMHRFQSFAPQREGNESKWYVDGCSYMWAVSVALEHARDSIWILDWWLSPELYLRRPPAKHEQYRLDRLLFAAAERGVKVNIIVYKEVTQALTLSSSHTKHWLEDNDKTGNIRVFRHPDHLPDKQTLASSFLSSIKQAGMSPAKLSQLPGDALKGIYGVTDGNVLYWAHHEKLCLVDGHIAFMGGLDLCYGRWDTHQHSIADAHPGDLDQIIFPGQDYNNARIMDFQDVQHWQNNKLDRKYNSRMGWSDVSLSLKGPIVEDLKDHFAQRWNFIYYEKYAVRKVEGVHPLPYRPSRAGIIGHPYQQAEPGAEPEGEGQYQHFRDRMHSHFQRGQEILRDSRDRMREGLQGAETSYPSGPLGGMKCQIVRSCTQWSHGVPLEHSIADAYIDVIKRSEHFVYMENQFFITATDERQKPIRNRIGAAIVERILRAARNGEAWHMIINIPAVPGFAGDLKSDDALSTRAIMEFQYNSINRGGYSIYQQVAKAGVDPMQYLRFYNLRNYDRINTSSAMARVEQEAGVAYDDARRAHDVRFGQTVDSTEYGAEYQNQPADSNYQRYQQAAQHVRESSSQPLGWDSVAACYMLDGPSILSAPWEDGDTNELDAFVSEELYIHSKLLIADDRTVICGSANLNDRSQLGEHDSEIAVLIEDPQEVETTMAGAPWRAARFAAQLRRFIFRKHLGLLRPQDCEREDANRLPVGQGGPNEYDWGSREDVAVADPLSESFDSLWKQTAYTNTAAFAKVFHPVPSDAVRNWRDYGDYYERFFKDEEAGKEGKDVGRPSTWKRGHVVAAEFDADPKVAVRQVKEELAKVRGTLVEMPLLFLKEEDIAKEGLGLNKFTEDVYT</sequence>
<dbReference type="PANTHER" id="PTHR18896:SF186">
    <property type="entry name" value="PHOSPHOLIPASE D"/>
    <property type="match status" value="1"/>
</dbReference>
<feature type="domain" description="PLD phosphodiesterase" evidence="6">
    <location>
        <begin position="659"/>
        <end position="686"/>
    </location>
</feature>
<comment type="caution">
    <text evidence="7">The sequence shown here is derived from an EMBL/GenBank/DDBJ whole genome shotgun (WGS) entry which is preliminary data.</text>
</comment>
<dbReference type="CDD" id="cd09138">
    <property type="entry name" value="PLDc_vPLD1_2_yPLD_like_1"/>
    <property type="match status" value="1"/>
</dbReference>
<comment type="catalytic activity">
    <reaction evidence="5">
        <text>a 1,2-diacyl-sn-glycero-3-phosphocholine + H2O = a 1,2-diacyl-sn-glycero-3-phosphate + choline + H(+)</text>
        <dbReference type="Rhea" id="RHEA:14445"/>
        <dbReference type="ChEBI" id="CHEBI:15354"/>
        <dbReference type="ChEBI" id="CHEBI:15377"/>
        <dbReference type="ChEBI" id="CHEBI:15378"/>
        <dbReference type="ChEBI" id="CHEBI:57643"/>
        <dbReference type="ChEBI" id="CHEBI:58608"/>
        <dbReference type="EC" id="3.1.4.4"/>
    </reaction>
</comment>
<dbReference type="GO" id="GO:0009395">
    <property type="term" value="P:phospholipid catabolic process"/>
    <property type="evidence" value="ECO:0007669"/>
    <property type="project" value="TreeGrafter"/>
</dbReference>
<comment type="similarity">
    <text evidence="5">Belongs to the phospholipase D family.</text>
</comment>
<keyword evidence="3 5" id="KW-0442">Lipid degradation</keyword>
<dbReference type="InterPro" id="IPR016555">
    <property type="entry name" value="PLipase_D_euk"/>
</dbReference>
<keyword evidence="4" id="KW-0443">Lipid metabolism</keyword>
<feature type="domain" description="PLD phosphodiesterase" evidence="6">
    <location>
        <begin position="215"/>
        <end position="242"/>
    </location>
</feature>
<dbReference type="EC" id="3.1.4.4" evidence="5"/>
<organism evidence="7 8">
    <name type="scientific">Cladosporium halotolerans</name>
    <dbReference type="NCBI Taxonomy" id="1052096"/>
    <lineage>
        <taxon>Eukaryota</taxon>
        <taxon>Fungi</taxon>
        <taxon>Dikarya</taxon>
        <taxon>Ascomycota</taxon>
        <taxon>Pezizomycotina</taxon>
        <taxon>Dothideomycetes</taxon>
        <taxon>Dothideomycetidae</taxon>
        <taxon>Cladosporiales</taxon>
        <taxon>Cladosporiaceae</taxon>
        <taxon>Cladosporium</taxon>
    </lineage>
</organism>
<gene>
    <name evidence="7" type="ORF">WHR41_01104</name>
</gene>
<dbReference type="AlphaFoldDB" id="A0AB34KY04"/>
<keyword evidence="2 5" id="KW-0378">Hydrolase</keyword>
<dbReference type="Proteomes" id="UP000803884">
    <property type="component" value="Unassembled WGS sequence"/>
</dbReference>
<proteinExistence type="inferred from homology"/>
<dbReference type="GO" id="GO:0004630">
    <property type="term" value="F:phospholipase D activity"/>
    <property type="evidence" value="ECO:0007669"/>
    <property type="project" value="UniProtKB-UniRule"/>
</dbReference>
<protein>
    <recommendedName>
        <fullName evidence="5">Phospholipase</fullName>
        <ecNumber evidence="5">3.1.4.4</ecNumber>
    </recommendedName>
</protein>
<dbReference type="Gene3D" id="3.30.870.10">
    <property type="entry name" value="Endonuclease Chain A"/>
    <property type="match status" value="3"/>
</dbReference>
<dbReference type="RefSeq" id="XP_069233019.1">
    <property type="nucleotide sequence ID" value="XM_069369710.1"/>
</dbReference>
<evidence type="ECO:0000256" key="2">
    <source>
        <dbReference type="ARBA" id="ARBA00022801"/>
    </source>
</evidence>
<name>A0AB34KY04_9PEZI</name>
<evidence type="ECO:0000256" key="3">
    <source>
        <dbReference type="ARBA" id="ARBA00022963"/>
    </source>
</evidence>
<evidence type="ECO:0000313" key="8">
    <source>
        <dbReference type="Proteomes" id="UP000803884"/>
    </source>
</evidence>
<dbReference type="InterPro" id="IPR025202">
    <property type="entry name" value="PLD-like_dom"/>
</dbReference>
<evidence type="ECO:0000313" key="7">
    <source>
        <dbReference type="EMBL" id="KAL1589914.1"/>
    </source>
</evidence>
<dbReference type="InterPro" id="IPR015679">
    <property type="entry name" value="PLipase_D_fam"/>
</dbReference>
<dbReference type="CDD" id="cd09141">
    <property type="entry name" value="PLDc_vPLD1_2_yPLD_like_2"/>
    <property type="match status" value="1"/>
</dbReference>
<dbReference type="Pfam" id="PF13091">
    <property type="entry name" value="PLDc_2"/>
    <property type="match status" value="1"/>
</dbReference>
<dbReference type="EMBL" id="JAAQHG020000003">
    <property type="protein sequence ID" value="KAL1589914.1"/>
    <property type="molecule type" value="Genomic_DNA"/>
</dbReference>
<evidence type="ECO:0000256" key="4">
    <source>
        <dbReference type="ARBA" id="ARBA00023098"/>
    </source>
</evidence>
<dbReference type="GO" id="GO:0006654">
    <property type="term" value="P:phosphatidic acid biosynthetic process"/>
    <property type="evidence" value="ECO:0007669"/>
    <property type="project" value="InterPro"/>
</dbReference>
<reference evidence="7 8" key="1">
    <citation type="journal article" date="2020" name="Microbiol. Resour. Announc.">
        <title>Draft Genome Sequence of a Cladosporium Species Isolated from the Mesophotic Ascidian Didemnum maculosum.</title>
        <authorList>
            <person name="Gioti A."/>
            <person name="Siaperas R."/>
            <person name="Nikolaivits E."/>
            <person name="Le Goff G."/>
            <person name="Ouazzani J."/>
            <person name="Kotoulas G."/>
            <person name="Topakas E."/>
        </authorList>
    </citation>
    <scope>NUCLEOTIDE SEQUENCE [LARGE SCALE GENOMIC DNA]</scope>
    <source>
        <strain evidence="7 8">TM138-S3</strain>
    </source>
</reference>
<dbReference type="PIRSF" id="PIRSF009376">
    <property type="entry name" value="Phospholipase_D_euk"/>
    <property type="match status" value="1"/>
</dbReference>
<dbReference type="PROSITE" id="PS50035">
    <property type="entry name" value="PLD"/>
    <property type="match status" value="2"/>
</dbReference>
<evidence type="ECO:0000256" key="5">
    <source>
        <dbReference type="PIRNR" id="PIRNR009376"/>
    </source>
</evidence>
<keyword evidence="1" id="KW-0677">Repeat</keyword>
<dbReference type="SMART" id="SM00155">
    <property type="entry name" value="PLDc"/>
    <property type="match status" value="2"/>
</dbReference>
<evidence type="ECO:0000256" key="1">
    <source>
        <dbReference type="ARBA" id="ARBA00022737"/>
    </source>
</evidence>
<dbReference type="PANTHER" id="PTHR18896">
    <property type="entry name" value="PHOSPHOLIPASE D"/>
    <property type="match status" value="1"/>
</dbReference>
<dbReference type="SUPFAM" id="SSF56024">
    <property type="entry name" value="Phospholipase D/nuclease"/>
    <property type="match status" value="2"/>
</dbReference>